<gene>
    <name evidence="1" type="ORF">UA18_00387</name>
</gene>
<evidence type="ECO:0000313" key="1">
    <source>
        <dbReference type="EMBL" id="SAK12307.1"/>
    </source>
</evidence>
<dbReference type="AlphaFoldDB" id="A0ABD7LHG9"/>
<reference evidence="1 2" key="1">
    <citation type="submission" date="2016-04" db="EMBL/GenBank/DDBJ databases">
        <authorList>
            <person name="Peeters C."/>
        </authorList>
    </citation>
    <scope>NUCLEOTIDE SEQUENCE [LARGE SCALE GENOMIC DNA]</scope>
    <source>
        <strain evidence="1">LMG 29311</strain>
    </source>
</reference>
<comment type="caution">
    <text evidence="1">The sequence shown here is derived from an EMBL/GenBank/DDBJ whole genome shotgun (WGS) entry which is preliminary data.</text>
</comment>
<dbReference type="RefSeq" id="WP_170935253.1">
    <property type="nucleotide sequence ID" value="NZ_CADFGW010000026.1"/>
</dbReference>
<name>A0ABD7LHG9_9BURK</name>
<organism evidence="1 2">
    <name type="scientific">Burkholderia multivorans</name>
    <dbReference type="NCBI Taxonomy" id="87883"/>
    <lineage>
        <taxon>Bacteria</taxon>
        <taxon>Pseudomonadati</taxon>
        <taxon>Pseudomonadota</taxon>
        <taxon>Betaproteobacteria</taxon>
        <taxon>Burkholderiales</taxon>
        <taxon>Burkholderiaceae</taxon>
        <taxon>Burkholderia</taxon>
        <taxon>Burkholderia cepacia complex</taxon>
    </lineage>
</organism>
<sequence>MQLDRTYQKQLLEELAITYPNLVDFKDRFDDVDGVAPVTQDTRTPLG</sequence>
<dbReference type="Proteomes" id="UP000196218">
    <property type="component" value="Unassembled WGS sequence"/>
</dbReference>
<evidence type="ECO:0000313" key="2">
    <source>
        <dbReference type="Proteomes" id="UP000196218"/>
    </source>
</evidence>
<dbReference type="EMBL" id="FKJW01000001">
    <property type="protein sequence ID" value="SAK12307.1"/>
    <property type="molecule type" value="Genomic_DNA"/>
</dbReference>
<protein>
    <submittedName>
        <fullName evidence="1">Uncharacterized protein</fullName>
    </submittedName>
</protein>
<proteinExistence type="predicted"/>
<accession>A0ABD7LHG9</accession>